<reference evidence="2" key="1">
    <citation type="journal article" date="2019" name="Int. J. Syst. Evol. Microbiol.">
        <title>The Global Catalogue of Microorganisms (GCM) 10K type strain sequencing project: providing services to taxonomists for standard genome sequencing and annotation.</title>
        <authorList>
            <consortium name="The Broad Institute Genomics Platform"/>
            <consortium name="The Broad Institute Genome Sequencing Center for Infectious Disease"/>
            <person name="Wu L."/>
            <person name="Ma J."/>
        </authorList>
    </citation>
    <scope>NUCLEOTIDE SEQUENCE [LARGE SCALE GENOMIC DNA]</scope>
    <source>
        <strain evidence="2">CCUG 49679</strain>
    </source>
</reference>
<name>A0ABW1PRS3_9FLAO</name>
<gene>
    <name evidence="1" type="ORF">ACFPVY_15720</name>
</gene>
<dbReference type="RefSeq" id="WP_379793095.1">
    <property type="nucleotide sequence ID" value="NZ_JBHSQB010000018.1"/>
</dbReference>
<keyword evidence="2" id="KW-1185">Reference proteome</keyword>
<dbReference type="Proteomes" id="UP001596287">
    <property type="component" value="Unassembled WGS sequence"/>
</dbReference>
<evidence type="ECO:0000313" key="1">
    <source>
        <dbReference type="EMBL" id="MFC6098100.1"/>
    </source>
</evidence>
<sequence length="266" mass="30252">MNKQVIKIESFNPYESRFPKRKLITRDTLILIKYLRTEGYDVIVTPEDATPVEILYRKGFAELFADPLNVALFGIPITVFTTIVANQIQKFIDKFGDKAKANITNVNITVDNSTNVYNCHGKSQSKKNQIQFVEKKKKLKDGFQTSFKIISPNSKYPTPIFLEHKPKIVGWCLLHVDDKGLKAEGILTDKLIKKRVAQNRLNGMSVTGIAKKTECSICSQSYTECNHIAGNFYDEIECFNTIVKTDFVEASIVKDPINKECLVNFR</sequence>
<protein>
    <submittedName>
        <fullName evidence="1">Uncharacterized protein</fullName>
    </submittedName>
</protein>
<accession>A0ABW1PRS3</accession>
<organism evidence="1 2">
    <name type="scientific">Flavobacterium qiangtangense</name>
    <dbReference type="NCBI Taxonomy" id="1442595"/>
    <lineage>
        <taxon>Bacteria</taxon>
        <taxon>Pseudomonadati</taxon>
        <taxon>Bacteroidota</taxon>
        <taxon>Flavobacteriia</taxon>
        <taxon>Flavobacteriales</taxon>
        <taxon>Flavobacteriaceae</taxon>
        <taxon>Flavobacterium</taxon>
    </lineage>
</organism>
<dbReference type="EMBL" id="JBHSQB010000018">
    <property type="protein sequence ID" value="MFC6098100.1"/>
    <property type="molecule type" value="Genomic_DNA"/>
</dbReference>
<proteinExistence type="predicted"/>
<evidence type="ECO:0000313" key="2">
    <source>
        <dbReference type="Proteomes" id="UP001596287"/>
    </source>
</evidence>
<comment type="caution">
    <text evidence="1">The sequence shown here is derived from an EMBL/GenBank/DDBJ whole genome shotgun (WGS) entry which is preliminary data.</text>
</comment>